<proteinExistence type="predicted"/>
<dbReference type="OrthoDB" id="2432695at2759"/>
<dbReference type="EMBL" id="CAJVPV010025094">
    <property type="protein sequence ID" value="CAG8728086.1"/>
    <property type="molecule type" value="Genomic_DNA"/>
</dbReference>
<evidence type="ECO:0000313" key="1">
    <source>
        <dbReference type="EMBL" id="CAG8728086.1"/>
    </source>
</evidence>
<dbReference type="AlphaFoldDB" id="A0A9N9IA03"/>
<dbReference type="Proteomes" id="UP000789342">
    <property type="component" value="Unassembled WGS sequence"/>
</dbReference>
<protein>
    <submittedName>
        <fullName evidence="1">16656_t:CDS:1</fullName>
    </submittedName>
</protein>
<sequence>MPLAVPAYNLIMDDLEDLQGKGLSSVIEEAIRVSLNKLRSYYARSDSPMYAVTTLLDPRLKKAYYEKNKWDKVWIDWAIVCLNEVYDSYDDIVVPNTDTYSDISLGRVFKNLHSENEIDFYLKVL</sequence>
<organism evidence="1 2">
    <name type="scientific">Acaulospora morrowiae</name>
    <dbReference type="NCBI Taxonomy" id="94023"/>
    <lineage>
        <taxon>Eukaryota</taxon>
        <taxon>Fungi</taxon>
        <taxon>Fungi incertae sedis</taxon>
        <taxon>Mucoromycota</taxon>
        <taxon>Glomeromycotina</taxon>
        <taxon>Glomeromycetes</taxon>
        <taxon>Diversisporales</taxon>
        <taxon>Acaulosporaceae</taxon>
        <taxon>Acaulospora</taxon>
    </lineage>
</organism>
<comment type="caution">
    <text evidence="1">The sequence shown here is derived from an EMBL/GenBank/DDBJ whole genome shotgun (WGS) entry which is preliminary data.</text>
</comment>
<reference evidence="1" key="1">
    <citation type="submission" date="2021-06" db="EMBL/GenBank/DDBJ databases">
        <authorList>
            <person name="Kallberg Y."/>
            <person name="Tangrot J."/>
            <person name="Rosling A."/>
        </authorList>
    </citation>
    <scope>NUCLEOTIDE SEQUENCE</scope>
    <source>
        <strain evidence="1">CL551</strain>
    </source>
</reference>
<name>A0A9N9IA03_9GLOM</name>
<gene>
    <name evidence="1" type="ORF">AMORRO_LOCUS13802</name>
</gene>
<keyword evidence="2" id="KW-1185">Reference proteome</keyword>
<accession>A0A9N9IA03</accession>
<evidence type="ECO:0000313" key="2">
    <source>
        <dbReference type="Proteomes" id="UP000789342"/>
    </source>
</evidence>